<comment type="function">
    <text evidence="1 11">Condensation of UDP-2,3-diacylglucosamine and 2,3-diacylglucosamine-1-phosphate to form lipid A disaccharide, a precursor of lipid A, a phosphorylated glycolipid that anchors the lipopolysaccharide to the outer membrane of the cell.</text>
</comment>
<evidence type="ECO:0000256" key="10">
    <source>
        <dbReference type="ARBA" id="ARBA00048975"/>
    </source>
</evidence>
<evidence type="ECO:0000256" key="11">
    <source>
        <dbReference type="HAMAP-Rule" id="MF_00392"/>
    </source>
</evidence>
<dbReference type="OrthoDB" id="9801642at2"/>
<accession>A0A2S7XP79</accession>
<dbReference type="Proteomes" id="UP000239936">
    <property type="component" value="Unassembled WGS sequence"/>
</dbReference>
<dbReference type="HAMAP" id="MF_00392">
    <property type="entry name" value="LpxB"/>
    <property type="match status" value="1"/>
</dbReference>
<gene>
    <name evidence="11" type="primary">lpxB</name>
    <name evidence="12" type="ORF">CXB77_14225</name>
</gene>
<evidence type="ECO:0000256" key="4">
    <source>
        <dbReference type="ARBA" id="ARBA00020902"/>
    </source>
</evidence>
<keyword evidence="8 11" id="KW-0808">Transferase</keyword>
<evidence type="ECO:0000256" key="5">
    <source>
        <dbReference type="ARBA" id="ARBA00022516"/>
    </source>
</evidence>
<sequence>MLIGIIANETSGDLLGAALVRALREHIPDARFIGVAGTQMQAAGCETLLPLERLSVMGLTEVLAHLPELLKLRGTLKRYFLANRPAVFIGIDAPDFNLYLEQQLREAGIKTVHVVSPTVWAWRAGRVKTIRRAVDLMLCLFPFEAAFLTRHHIPAIAIGHPLADQIPFIVDRDAARGALNLSLADPVIALLPGSRISEMRRLAAPFIDAAHRCYLMRPNLHFVVPLVNNTLRELFIKELAQRAPHLPVTLLDGRSREAITAADCVLTASGTATLETLLLKRPMVVAYRVHPLTYQLIKRLGLIKVPFIAMANLLAGRALAPEFIQAQCRAEVLAAALLDWLDHPERVAAIQADYGRIHSELRRDAAQTAASAIMKLIGKE</sequence>
<dbReference type="AlphaFoldDB" id="A0A2S7XP79"/>
<dbReference type="GO" id="GO:0009245">
    <property type="term" value="P:lipid A biosynthetic process"/>
    <property type="evidence" value="ECO:0007669"/>
    <property type="project" value="UniProtKB-UniRule"/>
</dbReference>
<comment type="catalytic activity">
    <reaction evidence="10 11">
        <text>a lipid X + a UDP-2-N,3-O-bis[(3R)-3-hydroxyacyl]-alpha-D-glucosamine = a lipid A disaccharide + UDP + H(+)</text>
        <dbReference type="Rhea" id="RHEA:67828"/>
        <dbReference type="ChEBI" id="CHEBI:15378"/>
        <dbReference type="ChEBI" id="CHEBI:58223"/>
        <dbReference type="ChEBI" id="CHEBI:137748"/>
        <dbReference type="ChEBI" id="CHEBI:176338"/>
        <dbReference type="ChEBI" id="CHEBI:176343"/>
        <dbReference type="EC" id="2.4.1.182"/>
    </reaction>
</comment>
<evidence type="ECO:0000256" key="9">
    <source>
        <dbReference type="ARBA" id="ARBA00023098"/>
    </source>
</evidence>
<protein>
    <recommendedName>
        <fullName evidence="4 11">Lipid-A-disaccharide synthase</fullName>
        <ecNumber evidence="3 11">2.4.1.182</ecNumber>
    </recommendedName>
</protein>
<dbReference type="GO" id="GO:0016020">
    <property type="term" value="C:membrane"/>
    <property type="evidence" value="ECO:0007669"/>
    <property type="project" value="GOC"/>
</dbReference>
<keyword evidence="6 11" id="KW-0441">Lipid A biosynthesis</keyword>
<comment type="pathway">
    <text evidence="11">Bacterial outer membrane biogenesis; LPS lipid A biosynthesis.</text>
</comment>
<evidence type="ECO:0000256" key="1">
    <source>
        <dbReference type="ARBA" id="ARBA00002056"/>
    </source>
</evidence>
<evidence type="ECO:0000313" key="13">
    <source>
        <dbReference type="Proteomes" id="UP000239936"/>
    </source>
</evidence>
<dbReference type="PANTHER" id="PTHR30372:SF4">
    <property type="entry name" value="LIPID-A-DISACCHARIDE SYNTHASE, MITOCHONDRIAL-RELATED"/>
    <property type="match status" value="1"/>
</dbReference>
<keyword evidence="7 11" id="KW-0328">Glycosyltransferase</keyword>
<dbReference type="GO" id="GO:0005543">
    <property type="term" value="F:phospholipid binding"/>
    <property type="evidence" value="ECO:0007669"/>
    <property type="project" value="TreeGrafter"/>
</dbReference>
<dbReference type="SUPFAM" id="SSF53756">
    <property type="entry name" value="UDP-Glycosyltransferase/glycogen phosphorylase"/>
    <property type="match status" value="1"/>
</dbReference>
<organism evidence="12 13">
    <name type="scientific">Chromatium okenii</name>
    <dbReference type="NCBI Taxonomy" id="61644"/>
    <lineage>
        <taxon>Bacteria</taxon>
        <taxon>Pseudomonadati</taxon>
        <taxon>Pseudomonadota</taxon>
        <taxon>Gammaproteobacteria</taxon>
        <taxon>Chromatiales</taxon>
        <taxon>Chromatiaceae</taxon>
        <taxon>Chromatium</taxon>
    </lineage>
</organism>
<dbReference type="Pfam" id="PF02684">
    <property type="entry name" value="LpxB"/>
    <property type="match status" value="1"/>
</dbReference>
<name>A0A2S7XP79_9GAMM</name>
<dbReference type="UniPathway" id="UPA00973"/>
<evidence type="ECO:0000256" key="7">
    <source>
        <dbReference type="ARBA" id="ARBA00022676"/>
    </source>
</evidence>
<keyword evidence="13" id="KW-1185">Reference proteome</keyword>
<evidence type="ECO:0000256" key="8">
    <source>
        <dbReference type="ARBA" id="ARBA00022679"/>
    </source>
</evidence>
<dbReference type="GO" id="GO:0008915">
    <property type="term" value="F:lipid-A-disaccharide synthase activity"/>
    <property type="evidence" value="ECO:0007669"/>
    <property type="project" value="UniProtKB-UniRule"/>
</dbReference>
<reference evidence="12 13" key="1">
    <citation type="submission" date="2018-01" db="EMBL/GenBank/DDBJ databases">
        <title>The complete genome sequence of Chromatium okenii LaCa, a purple sulfur bacterium with a turbulent life.</title>
        <authorList>
            <person name="Luedin S.M."/>
            <person name="Liechti N."/>
            <person name="Storelli N."/>
            <person name="Danza F."/>
            <person name="Wittwer M."/>
            <person name="Pothier J.F."/>
            <person name="Tonolla M.A."/>
        </authorList>
    </citation>
    <scope>NUCLEOTIDE SEQUENCE [LARGE SCALE GENOMIC DNA]</scope>
    <source>
        <strain evidence="12 13">LaCa</strain>
    </source>
</reference>
<evidence type="ECO:0000256" key="3">
    <source>
        <dbReference type="ARBA" id="ARBA00012687"/>
    </source>
</evidence>
<dbReference type="EC" id="2.4.1.182" evidence="3 11"/>
<dbReference type="InterPro" id="IPR003835">
    <property type="entry name" value="Glyco_trans_19"/>
</dbReference>
<dbReference type="PANTHER" id="PTHR30372">
    <property type="entry name" value="LIPID-A-DISACCHARIDE SYNTHASE"/>
    <property type="match status" value="1"/>
</dbReference>
<keyword evidence="9 11" id="KW-0443">Lipid metabolism</keyword>
<evidence type="ECO:0000256" key="2">
    <source>
        <dbReference type="ARBA" id="ARBA00007868"/>
    </source>
</evidence>
<comment type="similarity">
    <text evidence="2 11">Belongs to the LpxB family.</text>
</comment>
<dbReference type="NCBIfam" id="TIGR00215">
    <property type="entry name" value="lpxB"/>
    <property type="match status" value="1"/>
</dbReference>
<dbReference type="EMBL" id="PPGH01000037">
    <property type="protein sequence ID" value="PQJ95373.1"/>
    <property type="molecule type" value="Genomic_DNA"/>
</dbReference>
<dbReference type="RefSeq" id="WP_105074415.1">
    <property type="nucleotide sequence ID" value="NZ_PPGH01000037.1"/>
</dbReference>
<proteinExistence type="inferred from homology"/>
<keyword evidence="5 11" id="KW-0444">Lipid biosynthesis</keyword>
<evidence type="ECO:0000256" key="6">
    <source>
        <dbReference type="ARBA" id="ARBA00022556"/>
    </source>
</evidence>
<comment type="caution">
    <text evidence="12">The sequence shown here is derived from an EMBL/GenBank/DDBJ whole genome shotgun (WGS) entry which is preliminary data.</text>
</comment>
<evidence type="ECO:0000313" key="12">
    <source>
        <dbReference type="EMBL" id="PQJ95373.1"/>
    </source>
</evidence>